<keyword evidence="3" id="KW-1185">Reference proteome</keyword>
<accession>A0A914XJ74</accession>
<proteinExistence type="predicted"/>
<dbReference type="Proteomes" id="UP000887566">
    <property type="component" value="Unplaced"/>
</dbReference>
<feature type="transmembrane region" description="Helical" evidence="2">
    <location>
        <begin position="135"/>
        <end position="156"/>
    </location>
</feature>
<evidence type="ECO:0000256" key="2">
    <source>
        <dbReference type="SAM" id="Phobius"/>
    </source>
</evidence>
<dbReference type="AlphaFoldDB" id="A0A914XJ74"/>
<dbReference type="WBParaSite" id="PSAMB.scaffold862size40048.g9248.t1">
    <property type="protein sequence ID" value="PSAMB.scaffold862size40048.g9248.t1"/>
    <property type="gene ID" value="PSAMB.scaffold862size40048.g9248"/>
</dbReference>
<keyword evidence="2" id="KW-0472">Membrane</keyword>
<keyword evidence="2" id="KW-0812">Transmembrane</keyword>
<reference evidence="4" key="1">
    <citation type="submission" date="2022-11" db="UniProtKB">
        <authorList>
            <consortium name="WormBaseParasite"/>
        </authorList>
    </citation>
    <scope>IDENTIFICATION</scope>
</reference>
<organism evidence="3 4">
    <name type="scientific">Plectus sambesii</name>
    <dbReference type="NCBI Taxonomy" id="2011161"/>
    <lineage>
        <taxon>Eukaryota</taxon>
        <taxon>Metazoa</taxon>
        <taxon>Ecdysozoa</taxon>
        <taxon>Nematoda</taxon>
        <taxon>Chromadorea</taxon>
        <taxon>Plectida</taxon>
        <taxon>Plectina</taxon>
        <taxon>Plectoidea</taxon>
        <taxon>Plectidae</taxon>
        <taxon>Plectus</taxon>
    </lineage>
</organism>
<evidence type="ECO:0000256" key="1">
    <source>
        <dbReference type="SAM" id="MobiDB-lite"/>
    </source>
</evidence>
<evidence type="ECO:0000313" key="4">
    <source>
        <dbReference type="WBParaSite" id="PSAMB.scaffold862size40048.g9248.t1"/>
    </source>
</evidence>
<sequence>MRASESGRRRRRQIEWTPAPAARGRSSPQAGGSERGAREQRVTDAAWRLATGIGQRTRDYSLLLGTWLSGRLLASRGRIVCLRLSSAPTSSEHNGAALVEVTLIGGLSAPPSRWESEEPTPKGYLRIFGRLVQRLAFYSWPTAAAAAAAVAALSTLGERKNQ</sequence>
<protein>
    <submittedName>
        <fullName evidence="4">Uncharacterized protein</fullName>
    </submittedName>
</protein>
<name>A0A914XJ74_9BILA</name>
<evidence type="ECO:0000313" key="3">
    <source>
        <dbReference type="Proteomes" id="UP000887566"/>
    </source>
</evidence>
<keyword evidence="2" id="KW-1133">Transmembrane helix</keyword>
<feature type="region of interest" description="Disordered" evidence="1">
    <location>
        <begin position="1"/>
        <end position="41"/>
    </location>
</feature>